<proteinExistence type="predicted"/>
<dbReference type="GO" id="GO:0005524">
    <property type="term" value="F:ATP binding"/>
    <property type="evidence" value="ECO:0007669"/>
    <property type="project" value="UniProtKB-KW"/>
</dbReference>
<dbReference type="CDD" id="cd10170">
    <property type="entry name" value="ASKHA_NBD_HSP70"/>
    <property type="match status" value="1"/>
</dbReference>
<evidence type="ECO:0008006" key="5">
    <source>
        <dbReference type="Google" id="ProtNLM"/>
    </source>
</evidence>
<dbReference type="Pfam" id="PF00012">
    <property type="entry name" value="HSP70"/>
    <property type="match status" value="1"/>
</dbReference>
<dbReference type="EMBL" id="MU005776">
    <property type="protein sequence ID" value="KAF2706333.1"/>
    <property type="molecule type" value="Genomic_DNA"/>
</dbReference>
<keyword evidence="4" id="KW-1185">Reference proteome</keyword>
<evidence type="ECO:0000313" key="4">
    <source>
        <dbReference type="Proteomes" id="UP000799428"/>
    </source>
</evidence>
<dbReference type="GO" id="GO:0140662">
    <property type="term" value="F:ATP-dependent protein folding chaperone"/>
    <property type="evidence" value="ECO:0007669"/>
    <property type="project" value="InterPro"/>
</dbReference>
<sequence>MAGNRLVIGLDYGTTYTGVAFCETSDAETDQKRIQIIQDWPSGHTMIGTKEKVPSELAYADDGQVLWGSLIPPHVKRHMWTKLELDKVACVAGESVKIQEELSPLNKDPVEVIVDYLSNVKDHLIRNLDKQYGPALWRTLPMTLVVTVPAIWSDAAKDRTLGAVRKAGFNDSYLPQLKRTLTTTEPEAAAIYTLKSMRGTAQDQQMAMDDGFIVCDMGGGTVDLISYRISDTDPLKVDEVTIGSGAQCGGSFVDLAFLAWLERRLGVEDFVKIAGCRAEECSRTCLSPKLRRMIQEFTFTAKSGFSGDQDYYLQLPHPLSAVDDWERGMIDGDLHVESGDMKEMFEFSLQETCQLITYQLKNAKQSGKVWMKYVFLVGGFAESPYMFNEIKKFLQRLELQAIKPAFAWSAIARGAAATGLEGDSNAIVKRKCRRHYGTIHCPFFIPGKYCKSQSWICPYKGTRHAGEQAAWLIKKGDDMYTSKKTHASKELSLTWWPSESKSTSFQLLACDMDTAPQLSQHATVYKVAQLTVDTNKLPINQVSQGVSSDGRLYYNADVTVEISMQSTLEFSVSFKGKKYAAITARYD</sequence>
<organism evidence="3 4">
    <name type="scientific">Pleomassaria siparia CBS 279.74</name>
    <dbReference type="NCBI Taxonomy" id="1314801"/>
    <lineage>
        <taxon>Eukaryota</taxon>
        <taxon>Fungi</taxon>
        <taxon>Dikarya</taxon>
        <taxon>Ascomycota</taxon>
        <taxon>Pezizomycotina</taxon>
        <taxon>Dothideomycetes</taxon>
        <taxon>Pleosporomycetidae</taxon>
        <taxon>Pleosporales</taxon>
        <taxon>Pleomassariaceae</taxon>
        <taxon>Pleomassaria</taxon>
    </lineage>
</organism>
<dbReference type="SUPFAM" id="SSF53067">
    <property type="entry name" value="Actin-like ATPase domain"/>
    <property type="match status" value="2"/>
</dbReference>
<dbReference type="PANTHER" id="PTHR14187">
    <property type="entry name" value="ALPHA KINASE/ELONGATION FACTOR 2 KINASE"/>
    <property type="match status" value="1"/>
</dbReference>
<evidence type="ECO:0000256" key="1">
    <source>
        <dbReference type="ARBA" id="ARBA00022741"/>
    </source>
</evidence>
<keyword evidence="1" id="KW-0547">Nucleotide-binding</keyword>
<evidence type="ECO:0000256" key="2">
    <source>
        <dbReference type="ARBA" id="ARBA00022840"/>
    </source>
</evidence>
<dbReference type="Gene3D" id="3.90.640.10">
    <property type="entry name" value="Actin, Chain A, domain 4"/>
    <property type="match status" value="1"/>
</dbReference>
<name>A0A6G1K152_9PLEO</name>
<dbReference type="PANTHER" id="PTHR14187:SF82">
    <property type="entry name" value="FAMILY CHAPERONE, PUTATIVE (AFU_ORTHOLOGUE AFUA_7G08575)-RELATED"/>
    <property type="match status" value="1"/>
</dbReference>
<accession>A0A6G1K152</accession>
<protein>
    <recommendedName>
        <fullName evidence="5">Actin-like ATPase domain-containing protein</fullName>
    </recommendedName>
</protein>
<keyword evidence="2" id="KW-0067">ATP-binding</keyword>
<dbReference type="InterPro" id="IPR043129">
    <property type="entry name" value="ATPase_NBD"/>
</dbReference>
<dbReference type="Proteomes" id="UP000799428">
    <property type="component" value="Unassembled WGS sequence"/>
</dbReference>
<dbReference type="AlphaFoldDB" id="A0A6G1K152"/>
<dbReference type="Gene3D" id="3.30.420.40">
    <property type="match status" value="2"/>
</dbReference>
<evidence type="ECO:0000313" key="3">
    <source>
        <dbReference type="EMBL" id="KAF2706333.1"/>
    </source>
</evidence>
<reference evidence="3" key="1">
    <citation type="journal article" date="2020" name="Stud. Mycol.">
        <title>101 Dothideomycetes genomes: a test case for predicting lifestyles and emergence of pathogens.</title>
        <authorList>
            <person name="Haridas S."/>
            <person name="Albert R."/>
            <person name="Binder M."/>
            <person name="Bloem J."/>
            <person name="Labutti K."/>
            <person name="Salamov A."/>
            <person name="Andreopoulos B."/>
            <person name="Baker S."/>
            <person name="Barry K."/>
            <person name="Bills G."/>
            <person name="Bluhm B."/>
            <person name="Cannon C."/>
            <person name="Castanera R."/>
            <person name="Culley D."/>
            <person name="Daum C."/>
            <person name="Ezra D."/>
            <person name="Gonzalez J."/>
            <person name="Henrissat B."/>
            <person name="Kuo A."/>
            <person name="Liang C."/>
            <person name="Lipzen A."/>
            <person name="Lutzoni F."/>
            <person name="Magnuson J."/>
            <person name="Mondo S."/>
            <person name="Nolan M."/>
            <person name="Ohm R."/>
            <person name="Pangilinan J."/>
            <person name="Park H.-J."/>
            <person name="Ramirez L."/>
            <person name="Alfaro M."/>
            <person name="Sun H."/>
            <person name="Tritt A."/>
            <person name="Yoshinaga Y."/>
            <person name="Zwiers L.-H."/>
            <person name="Turgeon B."/>
            <person name="Goodwin S."/>
            <person name="Spatafora J."/>
            <person name="Crous P."/>
            <person name="Grigoriev I."/>
        </authorList>
    </citation>
    <scope>NUCLEOTIDE SEQUENCE</scope>
    <source>
        <strain evidence="3">CBS 279.74</strain>
    </source>
</reference>
<gene>
    <name evidence="3" type="ORF">K504DRAFT_459629</name>
</gene>
<dbReference type="OrthoDB" id="2963168at2759"/>
<dbReference type="InterPro" id="IPR013126">
    <property type="entry name" value="Hsp_70_fam"/>
</dbReference>